<protein>
    <submittedName>
        <fullName evidence="2">I20L2 protein</fullName>
    </submittedName>
</protein>
<feature type="non-terminal residue" evidence="2">
    <location>
        <position position="1"/>
    </location>
</feature>
<evidence type="ECO:0000313" key="3">
    <source>
        <dbReference type="Proteomes" id="UP000536260"/>
    </source>
</evidence>
<organism evidence="2 3">
    <name type="scientific">Syrrhaptes paradoxus</name>
    <name type="common">Pallas's sandgrouse</name>
    <dbReference type="NCBI Taxonomy" id="302527"/>
    <lineage>
        <taxon>Eukaryota</taxon>
        <taxon>Metazoa</taxon>
        <taxon>Chordata</taxon>
        <taxon>Craniata</taxon>
        <taxon>Vertebrata</taxon>
        <taxon>Euteleostomi</taxon>
        <taxon>Archelosauria</taxon>
        <taxon>Archosauria</taxon>
        <taxon>Dinosauria</taxon>
        <taxon>Saurischia</taxon>
        <taxon>Theropoda</taxon>
        <taxon>Coelurosauria</taxon>
        <taxon>Aves</taxon>
        <taxon>Neognathae</taxon>
        <taxon>Neoaves</taxon>
        <taxon>Columbimorphae</taxon>
        <taxon>Pterocliformes</taxon>
        <taxon>Pteroclidae</taxon>
        <taxon>Syrrhaptes</taxon>
    </lineage>
</organism>
<comment type="caution">
    <text evidence="2">The sequence shown here is derived from an EMBL/GenBank/DDBJ whole genome shotgun (WGS) entry which is preliminary data.</text>
</comment>
<evidence type="ECO:0000313" key="2">
    <source>
        <dbReference type="EMBL" id="NXT25248.1"/>
    </source>
</evidence>
<feature type="compositionally biased region" description="Basic residues" evidence="1">
    <location>
        <begin position="46"/>
        <end position="58"/>
    </location>
</feature>
<accession>A0A7L3B3X3</accession>
<evidence type="ECO:0000256" key="1">
    <source>
        <dbReference type="SAM" id="MobiDB-lite"/>
    </source>
</evidence>
<feature type="non-terminal residue" evidence="2">
    <location>
        <position position="100"/>
    </location>
</feature>
<gene>
    <name evidence="2" type="primary">Isg20l2</name>
    <name evidence="2" type="ORF">SYRPAR_R14115</name>
</gene>
<dbReference type="Proteomes" id="UP000536260">
    <property type="component" value="Unassembled WGS sequence"/>
</dbReference>
<reference evidence="2 3" key="1">
    <citation type="submission" date="2019-09" db="EMBL/GenBank/DDBJ databases">
        <title>Bird 10,000 Genomes (B10K) Project - Family phase.</title>
        <authorList>
            <person name="Zhang G."/>
        </authorList>
    </citation>
    <scope>NUCLEOTIDE SEQUENCE [LARGE SCALE GENOMIC DNA]</scope>
    <source>
        <strain evidence="2">B10K-DU-003-42</strain>
        <tissue evidence="2">Mixed tissue sample</tissue>
    </source>
</reference>
<name>A0A7L3B3X3_9AVES</name>
<sequence>GRGPRRKPGTGGKKGEDRGQPSPTGTKPSPGPAPVPARNGSTGAKRQPRAHGAAKRSGKGPGGPPRPNKVVAVDCEMVGTGPGGSTSALARCSLVGYDGD</sequence>
<dbReference type="AlphaFoldDB" id="A0A7L3B3X3"/>
<feature type="region of interest" description="Disordered" evidence="1">
    <location>
        <begin position="1"/>
        <end position="70"/>
    </location>
</feature>
<keyword evidence="3" id="KW-1185">Reference proteome</keyword>
<dbReference type="EMBL" id="VZTO01017003">
    <property type="protein sequence ID" value="NXT25248.1"/>
    <property type="molecule type" value="Genomic_DNA"/>
</dbReference>
<proteinExistence type="predicted"/>